<reference evidence="14 15" key="1">
    <citation type="submission" date="2016-10" db="EMBL/GenBank/DDBJ databases">
        <authorList>
            <person name="de Groot N.N."/>
        </authorList>
    </citation>
    <scope>NUCLEOTIDE SEQUENCE [LARGE SCALE GENOMIC DNA]</scope>
    <source>
        <strain evidence="14 15">DSM 13760</strain>
    </source>
</reference>
<evidence type="ECO:0000256" key="12">
    <source>
        <dbReference type="HAMAP-Rule" id="MF_00188"/>
    </source>
</evidence>
<evidence type="ECO:0000256" key="5">
    <source>
        <dbReference type="ARBA" id="ARBA00022692"/>
    </source>
</evidence>
<keyword evidence="6 12" id="KW-0479">Metal-binding</keyword>
<feature type="active site" evidence="12">
    <location>
        <position position="145"/>
    </location>
</feature>
<dbReference type="InterPro" id="IPR001915">
    <property type="entry name" value="Peptidase_M48"/>
</dbReference>
<keyword evidence="14" id="KW-0346">Stress response</keyword>
<organism evidence="14 15">
    <name type="scientific">Isobaculum melis</name>
    <dbReference type="NCBI Taxonomy" id="142588"/>
    <lineage>
        <taxon>Bacteria</taxon>
        <taxon>Bacillati</taxon>
        <taxon>Bacillota</taxon>
        <taxon>Bacilli</taxon>
        <taxon>Lactobacillales</taxon>
        <taxon>Carnobacteriaceae</taxon>
        <taxon>Isobaculum</taxon>
    </lineage>
</organism>
<comment type="cofactor">
    <cofactor evidence="12">
        <name>Zn(2+)</name>
        <dbReference type="ChEBI" id="CHEBI:29105"/>
    </cofactor>
    <text evidence="12">Binds 1 zinc ion per subunit.</text>
</comment>
<keyword evidence="11 12" id="KW-0472">Membrane</keyword>
<evidence type="ECO:0000259" key="13">
    <source>
        <dbReference type="Pfam" id="PF01435"/>
    </source>
</evidence>
<dbReference type="OrthoDB" id="15218at2"/>
<keyword evidence="4 12" id="KW-0645">Protease</keyword>
<evidence type="ECO:0000256" key="3">
    <source>
        <dbReference type="ARBA" id="ARBA00022475"/>
    </source>
</evidence>
<dbReference type="EC" id="3.4.24.-" evidence="12"/>
<feature type="transmembrane region" description="Helical" evidence="12">
    <location>
        <begin position="39"/>
        <end position="58"/>
    </location>
</feature>
<dbReference type="GO" id="GO:0008270">
    <property type="term" value="F:zinc ion binding"/>
    <property type="evidence" value="ECO:0007669"/>
    <property type="project" value="UniProtKB-UniRule"/>
</dbReference>
<feature type="binding site" evidence="12">
    <location>
        <position position="228"/>
    </location>
    <ligand>
        <name>Zn(2+)</name>
        <dbReference type="ChEBI" id="CHEBI:29105"/>
        <note>catalytic</note>
    </ligand>
</feature>
<dbReference type="EMBL" id="FOHA01000020">
    <property type="protein sequence ID" value="SES03428.1"/>
    <property type="molecule type" value="Genomic_DNA"/>
</dbReference>
<dbReference type="Gene3D" id="3.30.2010.10">
    <property type="entry name" value="Metalloproteases ('zincins'), catalytic domain"/>
    <property type="match status" value="1"/>
</dbReference>
<keyword evidence="5 12" id="KW-0812">Transmembrane</keyword>
<feature type="domain" description="Peptidase M48" evidence="13">
    <location>
        <begin position="85"/>
        <end position="299"/>
    </location>
</feature>
<dbReference type="AlphaFoldDB" id="A0A1H9U2F4"/>
<evidence type="ECO:0000256" key="9">
    <source>
        <dbReference type="ARBA" id="ARBA00022989"/>
    </source>
</evidence>
<evidence type="ECO:0000256" key="10">
    <source>
        <dbReference type="ARBA" id="ARBA00023049"/>
    </source>
</evidence>
<dbReference type="HAMAP" id="MF_00188">
    <property type="entry name" value="Pept_M48_protease_HtpX"/>
    <property type="match status" value="1"/>
</dbReference>
<evidence type="ECO:0000256" key="11">
    <source>
        <dbReference type="ARBA" id="ARBA00023136"/>
    </source>
</evidence>
<feature type="transmembrane region" description="Helical" evidence="12">
    <location>
        <begin position="12"/>
        <end position="33"/>
    </location>
</feature>
<dbReference type="InterPro" id="IPR022919">
    <property type="entry name" value="Pept_M48_protease_HtpX"/>
</dbReference>
<gene>
    <name evidence="12" type="primary">htpX</name>
    <name evidence="14" type="ORF">SAMN04488559_12016</name>
</gene>
<dbReference type="PANTHER" id="PTHR43221">
    <property type="entry name" value="PROTEASE HTPX"/>
    <property type="match status" value="1"/>
</dbReference>
<feature type="transmembrane region" description="Helical" evidence="12">
    <location>
        <begin position="199"/>
        <end position="219"/>
    </location>
</feature>
<keyword evidence="10 12" id="KW-0482">Metalloprotease</keyword>
<dbReference type="PANTHER" id="PTHR43221:SF1">
    <property type="entry name" value="PROTEASE HTPX"/>
    <property type="match status" value="1"/>
</dbReference>
<evidence type="ECO:0000256" key="8">
    <source>
        <dbReference type="ARBA" id="ARBA00022833"/>
    </source>
</evidence>
<comment type="subcellular location">
    <subcellularLocation>
        <location evidence="1 12">Cell membrane</location>
        <topology evidence="1 12">Multi-pass membrane protein</topology>
    </subcellularLocation>
</comment>
<dbReference type="GO" id="GO:0006508">
    <property type="term" value="P:proteolysis"/>
    <property type="evidence" value="ECO:0007669"/>
    <property type="project" value="UniProtKB-KW"/>
</dbReference>
<keyword evidence="7 12" id="KW-0378">Hydrolase</keyword>
<evidence type="ECO:0000256" key="1">
    <source>
        <dbReference type="ARBA" id="ARBA00004651"/>
    </source>
</evidence>
<dbReference type="InterPro" id="IPR050083">
    <property type="entry name" value="HtpX_protease"/>
</dbReference>
<dbReference type="CDD" id="cd07340">
    <property type="entry name" value="M48B_Htpx_like"/>
    <property type="match status" value="1"/>
</dbReference>
<dbReference type="Pfam" id="PF01435">
    <property type="entry name" value="Peptidase_M48"/>
    <property type="match status" value="1"/>
</dbReference>
<keyword evidence="9 12" id="KW-1133">Transmembrane helix</keyword>
<dbReference type="RefSeq" id="WP_092653648.1">
    <property type="nucleotide sequence ID" value="NZ_FOHA01000020.1"/>
</dbReference>
<evidence type="ECO:0000256" key="6">
    <source>
        <dbReference type="ARBA" id="ARBA00022723"/>
    </source>
</evidence>
<dbReference type="GO" id="GO:0005886">
    <property type="term" value="C:plasma membrane"/>
    <property type="evidence" value="ECO:0007669"/>
    <property type="project" value="UniProtKB-SubCell"/>
</dbReference>
<evidence type="ECO:0000313" key="14">
    <source>
        <dbReference type="EMBL" id="SES03428.1"/>
    </source>
</evidence>
<dbReference type="Proteomes" id="UP000198948">
    <property type="component" value="Unassembled WGS sequence"/>
</dbReference>
<keyword evidence="3 12" id="KW-1003">Cell membrane</keyword>
<feature type="transmembrane region" description="Helical" evidence="12">
    <location>
        <begin position="159"/>
        <end position="179"/>
    </location>
</feature>
<evidence type="ECO:0000256" key="4">
    <source>
        <dbReference type="ARBA" id="ARBA00022670"/>
    </source>
</evidence>
<dbReference type="STRING" id="142588.SAMN04488559_12016"/>
<evidence type="ECO:0000256" key="7">
    <source>
        <dbReference type="ARBA" id="ARBA00022801"/>
    </source>
</evidence>
<evidence type="ECO:0000313" key="15">
    <source>
        <dbReference type="Proteomes" id="UP000198948"/>
    </source>
</evidence>
<proteinExistence type="inferred from homology"/>
<dbReference type="GO" id="GO:0004222">
    <property type="term" value="F:metalloendopeptidase activity"/>
    <property type="evidence" value="ECO:0007669"/>
    <property type="project" value="UniProtKB-UniRule"/>
</dbReference>
<keyword evidence="15" id="KW-1185">Reference proteome</keyword>
<accession>A0A1H9U2F4</accession>
<feature type="binding site" evidence="12">
    <location>
        <position position="144"/>
    </location>
    <ligand>
        <name>Zn(2+)</name>
        <dbReference type="ChEBI" id="CHEBI:29105"/>
        <note>catalytic</note>
    </ligand>
</feature>
<keyword evidence="8 12" id="KW-0862">Zinc</keyword>
<comment type="similarity">
    <text evidence="2 12">Belongs to the peptidase M48B family.</text>
</comment>
<feature type="binding site" evidence="12">
    <location>
        <position position="148"/>
    </location>
    <ligand>
        <name>Zn(2+)</name>
        <dbReference type="ChEBI" id="CHEBI:29105"/>
        <note>catalytic</note>
    </ligand>
</feature>
<dbReference type="NCBIfam" id="NF003425">
    <property type="entry name" value="PRK04897.1"/>
    <property type="match status" value="1"/>
</dbReference>
<name>A0A1H9U2F4_9LACT</name>
<sequence length="300" mass="32676">MLYEQIAKNKRKTVLVMFSFFVLVMLIGAAIGYANFNSITTGIILAAVLSGFYMLLMISNSTKVVMGLNHATEITSREQAVILWDTVENMAMVAQIPMPKIYIINDPSSNAFATGNSPKNAAVAATTGLLEQLNQEELEGVMAHEVSHIRNYDIRLSTIAVALAAVIALLGNIGTRMLWYGGGRRNSKSDSKDSGGATAILYLVSIVLLILAPIAATMVQMALSRNREYLADASAVELTRNPEGLISALEKISGQERPMKQANSASAALYIENPFKKENRGSLFATHPPTEKRIERLEHM</sequence>
<protein>
    <recommendedName>
        <fullName evidence="12">Protease HtpX homolog</fullName>
        <ecNumber evidence="12">3.4.24.-</ecNumber>
    </recommendedName>
</protein>
<evidence type="ECO:0000256" key="2">
    <source>
        <dbReference type="ARBA" id="ARBA00009779"/>
    </source>
</evidence>